<sequence>MTTPTAAVEGALARLGRSAGCSTCDCHGRAAARVRSVVERPRNADGTAAERRKRRTSTEVARHEEISAASASASAEGGRACLHGRGPTRSRERPLRRARRRRALAPAPRGGAVRSNRGRRPAAHRQTACSGARAGIDLVRGSSGGHVRVAPQRDPPPEAAGQRECPGLRTRAATGCASMCQRHLVGAPRNFPPSGRGRGAHFGTRPQRFVHTARGSDGVDTSDRVAASPIAAPAAPRTASASAFQPFPHRPFDRCGTSCTLGARCSVLGAHCWVPGAWCSLLSAGCRSSTPCRSCAAASRRHPEGPARRCRASGCRSGTRTHREVAHAIAGAGLPVRRYAAG</sequence>
<name>A0ABU0GJS4_9CELL</name>
<evidence type="ECO:0000313" key="3">
    <source>
        <dbReference type="Proteomes" id="UP001240250"/>
    </source>
</evidence>
<proteinExistence type="predicted"/>
<evidence type="ECO:0000256" key="1">
    <source>
        <dbReference type="SAM" id="MobiDB-lite"/>
    </source>
</evidence>
<comment type="caution">
    <text evidence="2">The sequence shown here is derived from an EMBL/GenBank/DDBJ whole genome shotgun (WGS) entry which is preliminary data.</text>
</comment>
<organism evidence="2 3">
    <name type="scientific">Cellulomonas iranensis</name>
    <dbReference type="NCBI Taxonomy" id="76862"/>
    <lineage>
        <taxon>Bacteria</taxon>
        <taxon>Bacillati</taxon>
        <taxon>Actinomycetota</taxon>
        <taxon>Actinomycetes</taxon>
        <taxon>Micrococcales</taxon>
        <taxon>Cellulomonadaceae</taxon>
        <taxon>Cellulomonas</taxon>
    </lineage>
</organism>
<evidence type="ECO:0000313" key="2">
    <source>
        <dbReference type="EMBL" id="MDQ0425333.1"/>
    </source>
</evidence>
<gene>
    <name evidence="2" type="ORF">JO380_001714</name>
</gene>
<evidence type="ECO:0008006" key="4">
    <source>
        <dbReference type="Google" id="ProtNLM"/>
    </source>
</evidence>
<feature type="region of interest" description="Disordered" evidence="1">
    <location>
        <begin position="37"/>
        <end position="129"/>
    </location>
</feature>
<accession>A0ABU0GJS4</accession>
<feature type="compositionally biased region" description="Low complexity" evidence="1">
    <location>
        <begin position="104"/>
        <end position="114"/>
    </location>
</feature>
<feature type="region of interest" description="Disordered" evidence="1">
    <location>
        <begin position="141"/>
        <end position="164"/>
    </location>
</feature>
<reference evidence="2 3" key="1">
    <citation type="submission" date="2023-07" db="EMBL/GenBank/DDBJ databases">
        <title>Sequencing the genomes of 1000 actinobacteria strains.</title>
        <authorList>
            <person name="Klenk H.-P."/>
        </authorList>
    </citation>
    <scope>NUCLEOTIDE SEQUENCE [LARGE SCALE GENOMIC DNA]</scope>
    <source>
        <strain evidence="2 3">DSM 14785</strain>
    </source>
</reference>
<dbReference type="Proteomes" id="UP001240250">
    <property type="component" value="Unassembled WGS sequence"/>
</dbReference>
<protein>
    <recommendedName>
        <fullName evidence="4">LigA</fullName>
    </recommendedName>
</protein>
<feature type="compositionally biased region" description="Basic and acidic residues" evidence="1">
    <location>
        <begin position="56"/>
        <end position="66"/>
    </location>
</feature>
<dbReference type="EMBL" id="JAUSVM010000001">
    <property type="protein sequence ID" value="MDQ0425333.1"/>
    <property type="molecule type" value="Genomic_DNA"/>
</dbReference>
<keyword evidence="3" id="KW-1185">Reference proteome</keyword>